<evidence type="ECO:0000313" key="2">
    <source>
        <dbReference type="Proteomes" id="UP000441336"/>
    </source>
</evidence>
<proteinExistence type="predicted"/>
<reference evidence="1 2" key="1">
    <citation type="submission" date="2019-12" db="EMBL/GenBank/DDBJ databases">
        <title>Hymenobacter sp. HMF4947 Genome sequencing and assembly.</title>
        <authorList>
            <person name="Kang H."/>
            <person name="Cha I."/>
            <person name="Kim H."/>
            <person name="Joh K."/>
        </authorList>
    </citation>
    <scope>NUCLEOTIDE SEQUENCE [LARGE SCALE GENOMIC DNA]</scope>
    <source>
        <strain evidence="1 2">HMF4947</strain>
    </source>
</reference>
<name>A0A7K1TLH4_9BACT</name>
<comment type="caution">
    <text evidence="1">The sequence shown here is derived from an EMBL/GenBank/DDBJ whole genome shotgun (WGS) entry which is preliminary data.</text>
</comment>
<dbReference type="EMBL" id="WQKZ01000013">
    <property type="protein sequence ID" value="MVN79269.1"/>
    <property type="molecule type" value="Genomic_DNA"/>
</dbReference>
<dbReference type="AlphaFoldDB" id="A0A7K1TLH4"/>
<accession>A0A7K1TLH4</accession>
<protein>
    <submittedName>
        <fullName evidence="1">Uncharacterized protein</fullName>
    </submittedName>
</protein>
<evidence type="ECO:0000313" key="1">
    <source>
        <dbReference type="EMBL" id="MVN79269.1"/>
    </source>
</evidence>
<gene>
    <name evidence="1" type="ORF">GO988_23295</name>
</gene>
<sequence>MHIIENQYLGLALKNPARAAVLKDAAVFAANAYAEAVGVSEVATKRDVLNRMLLFLLNPYTPNYLLTEPAQQVISRIKVGDLFDIEILRTLPENKTLFYNFLVGKDRVLYCEWNKNELYVIDLQRYADSPAIKRSVSLISLTASPKLFDPTTVEAIRCLMFLNLTAPELIQLAAGKKLGTRAQGHYNATSLPVVLVDSTWNKYLVRTEGFEVSGHFRLQRCGPGNAELKLTWIKPYQKHGYVRLPKTEGLPKETA</sequence>
<organism evidence="1 2">
    <name type="scientific">Hymenobacter ginkgonis</name>
    <dbReference type="NCBI Taxonomy" id="2682976"/>
    <lineage>
        <taxon>Bacteria</taxon>
        <taxon>Pseudomonadati</taxon>
        <taxon>Bacteroidota</taxon>
        <taxon>Cytophagia</taxon>
        <taxon>Cytophagales</taxon>
        <taxon>Hymenobacteraceae</taxon>
        <taxon>Hymenobacter</taxon>
    </lineage>
</organism>
<keyword evidence="2" id="KW-1185">Reference proteome</keyword>
<dbReference type="Proteomes" id="UP000441336">
    <property type="component" value="Unassembled WGS sequence"/>
</dbReference>
<dbReference type="RefSeq" id="WP_157570043.1">
    <property type="nucleotide sequence ID" value="NZ_WQKZ01000013.1"/>
</dbReference>